<accession>A0AAU8CZV1</accession>
<geneLocation type="plasmid" evidence="1">
    <name>pMk2240A</name>
</geneLocation>
<dbReference type="AlphaFoldDB" id="A0AAU8CZV1"/>
<organism evidence="1">
    <name type="scientific">Mesorhizobium sp. WSM2240</name>
    <dbReference type="NCBI Taxonomy" id="3228851"/>
    <lineage>
        <taxon>Bacteria</taxon>
        <taxon>Pseudomonadati</taxon>
        <taxon>Pseudomonadota</taxon>
        <taxon>Alphaproteobacteria</taxon>
        <taxon>Hyphomicrobiales</taxon>
        <taxon>Phyllobacteriaceae</taxon>
        <taxon>Mesorhizobium</taxon>
    </lineage>
</organism>
<keyword evidence="1" id="KW-0614">Plasmid</keyword>
<sequence>MHRGSGWIANACIEDACCSDLKPVVEAIGIWGQRWFKADVSQQHLDPSLLM</sequence>
<evidence type="ECO:0008006" key="2">
    <source>
        <dbReference type="Google" id="ProtNLM"/>
    </source>
</evidence>
<gene>
    <name evidence="1" type="ORF">ABVK50_30650</name>
</gene>
<evidence type="ECO:0000313" key="1">
    <source>
        <dbReference type="EMBL" id="XCG52495.1"/>
    </source>
</evidence>
<protein>
    <recommendedName>
        <fullName evidence="2">Transposase</fullName>
    </recommendedName>
</protein>
<proteinExistence type="predicted"/>
<dbReference type="EMBL" id="CP159256">
    <property type="protein sequence ID" value="XCG52495.1"/>
    <property type="molecule type" value="Genomic_DNA"/>
</dbReference>
<dbReference type="RefSeq" id="WP_353646697.1">
    <property type="nucleotide sequence ID" value="NZ_CP159256.1"/>
</dbReference>
<reference evidence="1" key="1">
    <citation type="submission" date="2024-06" db="EMBL/GenBank/DDBJ databases">
        <title>Mesorhizobium karijinii sp. nov., a symbiont of the iconic Swainsona formosa from arid Australia.</title>
        <authorList>
            <person name="Hill Y.J."/>
            <person name="Watkin E.L.J."/>
            <person name="O'Hara G.W."/>
            <person name="Terpolilli J."/>
            <person name="Tye M.L."/>
            <person name="Kohlmeier M.G."/>
        </authorList>
    </citation>
    <scope>NUCLEOTIDE SEQUENCE</scope>
    <source>
        <strain evidence="1">WSM2240</strain>
        <plasmid evidence="1">pMk2240A</plasmid>
    </source>
</reference>
<name>A0AAU8CZV1_9HYPH</name>